<dbReference type="Proteomes" id="UP000785679">
    <property type="component" value="Unassembled WGS sequence"/>
</dbReference>
<name>A0A8J8NKP7_HALGN</name>
<protein>
    <recommendedName>
        <fullName evidence="1">Ubiquitin-like domain-containing protein</fullName>
    </recommendedName>
</protein>
<dbReference type="Gene3D" id="3.10.20.90">
    <property type="entry name" value="Phosphatidylinositol 3-kinase Catalytic Subunit, Chain A, domain 1"/>
    <property type="match status" value="1"/>
</dbReference>
<dbReference type="SMART" id="SM00213">
    <property type="entry name" value="UBQ"/>
    <property type="match status" value="1"/>
</dbReference>
<feature type="domain" description="Ubiquitin-like" evidence="1">
    <location>
        <begin position="1"/>
        <end position="77"/>
    </location>
</feature>
<dbReference type="EMBL" id="RRYP01014420">
    <property type="protein sequence ID" value="TNV75985.1"/>
    <property type="molecule type" value="Genomic_DNA"/>
</dbReference>
<evidence type="ECO:0000313" key="2">
    <source>
        <dbReference type="EMBL" id="TNV75985.1"/>
    </source>
</evidence>
<dbReference type="InterPro" id="IPR019956">
    <property type="entry name" value="Ubiquitin_dom"/>
</dbReference>
<sequence>MQIYVTFPTGTTYTIDAEPSDTIKIIKDKIRDKSGLPQDQQRLIFAGEQLVKDHYSLSQYAVKKESNLYLVYRLRGGGACLTEAFGKLNFNDLNSMIIYRWSQL</sequence>
<gene>
    <name evidence="2" type="ORF">FGO68_gene14538</name>
</gene>
<dbReference type="Pfam" id="PF00240">
    <property type="entry name" value="ubiquitin"/>
    <property type="match status" value="1"/>
</dbReference>
<keyword evidence="3" id="KW-1185">Reference proteome</keyword>
<dbReference type="InterPro" id="IPR029071">
    <property type="entry name" value="Ubiquitin-like_domsf"/>
</dbReference>
<dbReference type="InterPro" id="IPR050158">
    <property type="entry name" value="Ubiquitin_ubiquitin-like"/>
</dbReference>
<dbReference type="PRINTS" id="PR00348">
    <property type="entry name" value="UBIQUITIN"/>
</dbReference>
<organism evidence="2 3">
    <name type="scientific">Halteria grandinella</name>
    <dbReference type="NCBI Taxonomy" id="5974"/>
    <lineage>
        <taxon>Eukaryota</taxon>
        <taxon>Sar</taxon>
        <taxon>Alveolata</taxon>
        <taxon>Ciliophora</taxon>
        <taxon>Intramacronucleata</taxon>
        <taxon>Spirotrichea</taxon>
        <taxon>Stichotrichia</taxon>
        <taxon>Sporadotrichida</taxon>
        <taxon>Halteriidae</taxon>
        <taxon>Halteria</taxon>
    </lineage>
</organism>
<reference evidence="2" key="1">
    <citation type="submission" date="2019-06" db="EMBL/GenBank/DDBJ databases">
        <authorList>
            <person name="Zheng W."/>
        </authorList>
    </citation>
    <scope>NUCLEOTIDE SEQUENCE</scope>
    <source>
        <strain evidence="2">QDHG01</strain>
    </source>
</reference>
<dbReference type="InterPro" id="IPR000626">
    <property type="entry name" value="Ubiquitin-like_dom"/>
</dbReference>
<accession>A0A8J8NKP7</accession>
<dbReference type="SUPFAM" id="SSF54236">
    <property type="entry name" value="Ubiquitin-like"/>
    <property type="match status" value="1"/>
</dbReference>
<dbReference type="PANTHER" id="PTHR10666">
    <property type="entry name" value="UBIQUITIN"/>
    <property type="match status" value="1"/>
</dbReference>
<dbReference type="AlphaFoldDB" id="A0A8J8NKP7"/>
<dbReference type="OrthoDB" id="428577at2759"/>
<proteinExistence type="predicted"/>
<comment type="caution">
    <text evidence="2">The sequence shown here is derived from an EMBL/GenBank/DDBJ whole genome shotgun (WGS) entry which is preliminary data.</text>
</comment>
<dbReference type="PROSITE" id="PS50053">
    <property type="entry name" value="UBIQUITIN_2"/>
    <property type="match status" value="1"/>
</dbReference>
<evidence type="ECO:0000259" key="1">
    <source>
        <dbReference type="PROSITE" id="PS50053"/>
    </source>
</evidence>
<evidence type="ECO:0000313" key="3">
    <source>
        <dbReference type="Proteomes" id="UP000785679"/>
    </source>
</evidence>